<feature type="transmembrane region" description="Helical" evidence="7">
    <location>
        <begin position="204"/>
        <end position="226"/>
    </location>
</feature>
<protein>
    <submittedName>
        <fullName evidence="9">Carbohydrate ABC transporter permease</fullName>
    </submittedName>
</protein>
<feature type="domain" description="ABC transmembrane type-1" evidence="8">
    <location>
        <begin position="94"/>
        <end position="283"/>
    </location>
</feature>
<evidence type="ECO:0000313" key="9">
    <source>
        <dbReference type="EMBL" id="MFC1421099.1"/>
    </source>
</evidence>
<sequence>MTSALQAGARRRELLRRRAPARPARGRAATARTVLARTAAVLIGLLFLLPFYYVLVTSLNSASTSASLSDVLLPHWRWGNYARAWAAAPWPRLFLNTVLIASGTVLLALATSLLAGFAFGVMRFRGRNLLFGVVLMVLMVPGTVLIIPDYIIANDIHWLDTYWIQIVPWGASVFGIFLVRQFFLGLPQELFDAAELDGAGRLRMLWSIGVPMVRPALLIIALNVFLASWNSFLWPFIMTTSPSVQPVEVGLAAFAGTEGTDYTGLSAAVVFTTVPVLAFFLALQRHFITGAMSTAGGVRG</sequence>
<evidence type="ECO:0000259" key="8">
    <source>
        <dbReference type="PROSITE" id="PS50928"/>
    </source>
</evidence>
<feature type="transmembrane region" description="Helical" evidence="7">
    <location>
        <begin position="129"/>
        <end position="151"/>
    </location>
</feature>
<evidence type="ECO:0000256" key="3">
    <source>
        <dbReference type="ARBA" id="ARBA00022475"/>
    </source>
</evidence>
<evidence type="ECO:0000256" key="1">
    <source>
        <dbReference type="ARBA" id="ARBA00004651"/>
    </source>
</evidence>
<keyword evidence="3" id="KW-1003">Cell membrane</keyword>
<name>A0ABV6W513_9ACTN</name>
<feature type="transmembrane region" description="Helical" evidence="7">
    <location>
        <begin position="98"/>
        <end position="122"/>
    </location>
</feature>
<feature type="transmembrane region" description="Helical" evidence="7">
    <location>
        <begin position="163"/>
        <end position="183"/>
    </location>
</feature>
<dbReference type="PROSITE" id="PS50928">
    <property type="entry name" value="ABC_TM1"/>
    <property type="match status" value="1"/>
</dbReference>
<evidence type="ECO:0000256" key="6">
    <source>
        <dbReference type="ARBA" id="ARBA00023136"/>
    </source>
</evidence>
<dbReference type="Proteomes" id="UP001592531">
    <property type="component" value="Unassembled WGS sequence"/>
</dbReference>
<keyword evidence="2 7" id="KW-0813">Transport</keyword>
<evidence type="ECO:0000256" key="4">
    <source>
        <dbReference type="ARBA" id="ARBA00022692"/>
    </source>
</evidence>
<comment type="similarity">
    <text evidence="7">Belongs to the binding-protein-dependent transport system permease family.</text>
</comment>
<comment type="caution">
    <text evidence="9">The sequence shown here is derived from an EMBL/GenBank/DDBJ whole genome shotgun (WGS) entry which is preliminary data.</text>
</comment>
<dbReference type="EMBL" id="JBHFAB010000033">
    <property type="protein sequence ID" value="MFC1421099.1"/>
    <property type="molecule type" value="Genomic_DNA"/>
</dbReference>
<proteinExistence type="inferred from homology"/>
<dbReference type="PANTHER" id="PTHR43744:SF12">
    <property type="entry name" value="ABC TRANSPORTER PERMEASE PROTEIN MG189-RELATED"/>
    <property type="match status" value="1"/>
</dbReference>
<keyword evidence="5 7" id="KW-1133">Transmembrane helix</keyword>
<reference evidence="9 10" key="1">
    <citation type="submission" date="2024-09" db="EMBL/GenBank/DDBJ databases">
        <authorList>
            <person name="Lee S.D."/>
        </authorList>
    </citation>
    <scope>NUCLEOTIDE SEQUENCE [LARGE SCALE GENOMIC DNA]</scope>
    <source>
        <strain evidence="9 10">N8-3</strain>
    </source>
</reference>
<evidence type="ECO:0000256" key="7">
    <source>
        <dbReference type="RuleBase" id="RU363032"/>
    </source>
</evidence>
<keyword evidence="10" id="KW-1185">Reference proteome</keyword>
<dbReference type="PANTHER" id="PTHR43744">
    <property type="entry name" value="ABC TRANSPORTER PERMEASE PROTEIN MG189-RELATED-RELATED"/>
    <property type="match status" value="1"/>
</dbReference>
<dbReference type="Pfam" id="PF00528">
    <property type="entry name" value="BPD_transp_1"/>
    <property type="match status" value="1"/>
</dbReference>
<gene>
    <name evidence="9" type="ORF">ACEZDE_31320</name>
</gene>
<dbReference type="SUPFAM" id="SSF161098">
    <property type="entry name" value="MetI-like"/>
    <property type="match status" value="1"/>
</dbReference>
<evidence type="ECO:0000313" key="10">
    <source>
        <dbReference type="Proteomes" id="UP001592531"/>
    </source>
</evidence>
<keyword evidence="4 7" id="KW-0812">Transmembrane</keyword>
<organism evidence="9 10">
    <name type="scientific">Streptacidiphilus cavernicola</name>
    <dbReference type="NCBI Taxonomy" id="3342716"/>
    <lineage>
        <taxon>Bacteria</taxon>
        <taxon>Bacillati</taxon>
        <taxon>Actinomycetota</taxon>
        <taxon>Actinomycetes</taxon>
        <taxon>Kitasatosporales</taxon>
        <taxon>Streptomycetaceae</taxon>
        <taxon>Streptacidiphilus</taxon>
    </lineage>
</organism>
<dbReference type="InterPro" id="IPR000515">
    <property type="entry name" value="MetI-like"/>
</dbReference>
<dbReference type="RefSeq" id="WP_380543640.1">
    <property type="nucleotide sequence ID" value="NZ_JBHFAB010000033.1"/>
</dbReference>
<feature type="transmembrane region" description="Helical" evidence="7">
    <location>
        <begin position="262"/>
        <end position="283"/>
    </location>
</feature>
<dbReference type="InterPro" id="IPR035906">
    <property type="entry name" value="MetI-like_sf"/>
</dbReference>
<evidence type="ECO:0000256" key="2">
    <source>
        <dbReference type="ARBA" id="ARBA00022448"/>
    </source>
</evidence>
<dbReference type="Gene3D" id="1.10.3720.10">
    <property type="entry name" value="MetI-like"/>
    <property type="match status" value="1"/>
</dbReference>
<feature type="transmembrane region" description="Helical" evidence="7">
    <location>
        <begin position="34"/>
        <end position="55"/>
    </location>
</feature>
<keyword evidence="6 7" id="KW-0472">Membrane</keyword>
<evidence type="ECO:0000256" key="5">
    <source>
        <dbReference type="ARBA" id="ARBA00022989"/>
    </source>
</evidence>
<accession>A0ABV6W513</accession>
<comment type="subcellular location">
    <subcellularLocation>
        <location evidence="1 7">Cell membrane</location>
        <topology evidence="1 7">Multi-pass membrane protein</topology>
    </subcellularLocation>
</comment>